<evidence type="ECO:0000313" key="4">
    <source>
        <dbReference type="EMBL" id="KAF2019790.1"/>
    </source>
</evidence>
<keyword evidence="3" id="KW-0732">Signal</keyword>
<evidence type="ECO:0000256" key="2">
    <source>
        <dbReference type="SAM" id="Phobius"/>
    </source>
</evidence>
<dbReference type="Proteomes" id="UP000799778">
    <property type="component" value="Unassembled WGS sequence"/>
</dbReference>
<feature type="region of interest" description="Disordered" evidence="1">
    <location>
        <begin position="253"/>
        <end position="306"/>
    </location>
</feature>
<feature type="chain" id="PRO_5025484860" description="Mid2 domain-containing protein" evidence="3">
    <location>
        <begin position="19"/>
        <end position="306"/>
    </location>
</feature>
<reference evidence="4" key="1">
    <citation type="journal article" date="2020" name="Stud. Mycol.">
        <title>101 Dothideomycetes genomes: a test case for predicting lifestyles and emergence of pathogens.</title>
        <authorList>
            <person name="Haridas S."/>
            <person name="Albert R."/>
            <person name="Binder M."/>
            <person name="Bloem J."/>
            <person name="Labutti K."/>
            <person name="Salamov A."/>
            <person name="Andreopoulos B."/>
            <person name="Baker S."/>
            <person name="Barry K."/>
            <person name="Bills G."/>
            <person name="Bluhm B."/>
            <person name="Cannon C."/>
            <person name="Castanera R."/>
            <person name="Culley D."/>
            <person name="Daum C."/>
            <person name="Ezra D."/>
            <person name="Gonzalez J."/>
            <person name="Henrissat B."/>
            <person name="Kuo A."/>
            <person name="Liang C."/>
            <person name="Lipzen A."/>
            <person name="Lutzoni F."/>
            <person name="Magnuson J."/>
            <person name="Mondo S."/>
            <person name="Nolan M."/>
            <person name="Ohm R."/>
            <person name="Pangilinan J."/>
            <person name="Park H.-J."/>
            <person name="Ramirez L."/>
            <person name="Alfaro M."/>
            <person name="Sun H."/>
            <person name="Tritt A."/>
            <person name="Yoshinaga Y."/>
            <person name="Zwiers L.-H."/>
            <person name="Turgeon B."/>
            <person name="Goodwin S."/>
            <person name="Spatafora J."/>
            <person name="Crous P."/>
            <person name="Grigoriev I."/>
        </authorList>
    </citation>
    <scope>NUCLEOTIDE SEQUENCE</scope>
    <source>
        <strain evidence="4">CBS 175.79</strain>
    </source>
</reference>
<feature type="signal peptide" evidence="3">
    <location>
        <begin position="1"/>
        <end position="18"/>
    </location>
</feature>
<feature type="transmembrane region" description="Helical" evidence="2">
    <location>
        <begin position="208"/>
        <end position="231"/>
    </location>
</feature>
<dbReference type="PANTHER" id="PTHR16861">
    <property type="entry name" value="GLYCOPROTEIN 38"/>
    <property type="match status" value="1"/>
</dbReference>
<keyword evidence="2" id="KW-0472">Membrane</keyword>
<protein>
    <recommendedName>
        <fullName evidence="6">Mid2 domain-containing protein</fullName>
    </recommendedName>
</protein>
<dbReference type="EMBL" id="ML978067">
    <property type="protein sequence ID" value="KAF2019790.1"/>
    <property type="molecule type" value="Genomic_DNA"/>
</dbReference>
<keyword evidence="5" id="KW-1185">Reference proteome</keyword>
<dbReference type="RefSeq" id="XP_033388129.1">
    <property type="nucleotide sequence ID" value="XM_033533657.1"/>
</dbReference>
<sequence>MVNPLRLSALLFAGNAFAAYSELFFATEESDWKCPRLSFKCIAPSICAHEGLLDKYYCCAPEDDAVCWTGSESCKGSDGGPSSTQLGCGSDNGYCCLSGREECTQRRNQINICWATPPNPMAGIGPTRVNETYSSLLSASPSASTLAFKAEVFQSSSTSTPVATPSAATEPTISTSTQVAATTQANTATSSTIQPESSSSSSGISGGAIAGIVVGVIGGLALIGAGAFFLFKRKKNDAGIELDGNPYNSNAYAHIGPPQEKYSSNAAHEVHSPVQSFPPVEMDGSGYKPIEMEGSNPPARQQGTGN</sequence>
<dbReference type="PANTHER" id="PTHR16861:SF4">
    <property type="entry name" value="SH3 DOMAIN PROTEIN (AFU_ORTHOLOGUE AFUA_1G13610)"/>
    <property type="match status" value="1"/>
</dbReference>
<name>A0A6A5Y4R8_9PLEO</name>
<evidence type="ECO:0000256" key="3">
    <source>
        <dbReference type="SAM" id="SignalP"/>
    </source>
</evidence>
<evidence type="ECO:0008006" key="6">
    <source>
        <dbReference type="Google" id="ProtNLM"/>
    </source>
</evidence>
<keyword evidence="2" id="KW-1133">Transmembrane helix</keyword>
<evidence type="ECO:0000256" key="1">
    <source>
        <dbReference type="SAM" id="MobiDB-lite"/>
    </source>
</evidence>
<dbReference type="GeneID" id="54291054"/>
<gene>
    <name evidence="4" type="ORF">BU24DRAFT_489676</name>
</gene>
<organism evidence="4 5">
    <name type="scientific">Aaosphaeria arxii CBS 175.79</name>
    <dbReference type="NCBI Taxonomy" id="1450172"/>
    <lineage>
        <taxon>Eukaryota</taxon>
        <taxon>Fungi</taxon>
        <taxon>Dikarya</taxon>
        <taxon>Ascomycota</taxon>
        <taxon>Pezizomycotina</taxon>
        <taxon>Dothideomycetes</taxon>
        <taxon>Pleosporomycetidae</taxon>
        <taxon>Pleosporales</taxon>
        <taxon>Pleosporales incertae sedis</taxon>
        <taxon>Aaosphaeria</taxon>
    </lineage>
</organism>
<proteinExistence type="predicted"/>
<dbReference type="OrthoDB" id="3945612at2759"/>
<evidence type="ECO:0000313" key="5">
    <source>
        <dbReference type="Proteomes" id="UP000799778"/>
    </source>
</evidence>
<keyword evidence="2" id="KW-0812">Transmembrane</keyword>
<accession>A0A6A5Y4R8</accession>
<dbReference type="AlphaFoldDB" id="A0A6A5Y4R8"/>